<evidence type="ECO:0000256" key="4">
    <source>
        <dbReference type="ARBA" id="ARBA00022763"/>
    </source>
</evidence>
<keyword evidence="9" id="KW-0326">Glycosidase</keyword>
<keyword evidence="6" id="KW-0408">Iron</keyword>
<evidence type="ECO:0000313" key="12">
    <source>
        <dbReference type="Proteomes" id="UP000703590"/>
    </source>
</evidence>
<comment type="similarity">
    <text evidence="1">Belongs to the Nth/MutY family.</text>
</comment>
<evidence type="ECO:0000256" key="6">
    <source>
        <dbReference type="ARBA" id="ARBA00023004"/>
    </source>
</evidence>
<evidence type="ECO:0000256" key="9">
    <source>
        <dbReference type="ARBA" id="ARBA00023295"/>
    </source>
</evidence>
<proteinExistence type="inferred from homology"/>
<dbReference type="SMART" id="SM00478">
    <property type="entry name" value="ENDO3c"/>
    <property type="match status" value="1"/>
</dbReference>
<evidence type="ECO:0000256" key="8">
    <source>
        <dbReference type="ARBA" id="ARBA00023204"/>
    </source>
</evidence>
<evidence type="ECO:0000256" key="3">
    <source>
        <dbReference type="ARBA" id="ARBA00022723"/>
    </source>
</evidence>
<evidence type="ECO:0000256" key="2">
    <source>
        <dbReference type="ARBA" id="ARBA00022485"/>
    </source>
</evidence>
<dbReference type="SUPFAM" id="SSF48150">
    <property type="entry name" value="DNA-glycosylase"/>
    <property type="match status" value="1"/>
</dbReference>
<reference evidence="11 12" key="3">
    <citation type="submission" date="2021-02" db="EMBL/GenBank/DDBJ databases">
        <authorList>
            <person name="Merkel A.Y."/>
        </authorList>
    </citation>
    <scope>NUCLEOTIDE SEQUENCE [LARGE SCALE GENOMIC DNA]</scope>
    <source>
        <strain evidence="11 12">T05b</strain>
    </source>
</reference>
<keyword evidence="12" id="KW-1185">Reference proteome</keyword>
<dbReference type="InterPro" id="IPR000445">
    <property type="entry name" value="HhH_motif"/>
</dbReference>
<dbReference type="InterPro" id="IPR023170">
    <property type="entry name" value="HhH_base_excis_C"/>
</dbReference>
<reference evidence="11 12" key="1">
    <citation type="submission" date="2021-02" db="EMBL/GenBank/DDBJ databases">
        <title>Sulfurospirillum tamanensis sp. nov.</title>
        <authorList>
            <person name="Frolova A."/>
            <person name="Merkel A."/>
            <person name="Slobodkin A."/>
        </authorList>
    </citation>
    <scope>NUCLEOTIDE SEQUENCE [LARGE SCALE GENOMIC DNA]</scope>
    <source>
        <strain evidence="11 12">T05b</strain>
    </source>
</reference>
<keyword evidence="2" id="KW-0004">4Fe-4S</keyword>
<name>A0ABS2WQJ8_9BACT</name>
<dbReference type="CDD" id="cd00056">
    <property type="entry name" value="ENDO3c"/>
    <property type="match status" value="1"/>
</dbReference>
<keyword evidence="4" id="KW-0227">DNA damage</keyword>
<comment type="caution">
    <text evidence="11">The sequence shown here is derived from an EMBL/GenBank/DDBJ whole genome shotgun (WGS) entry which is preliminary data.</text>
</comment>
<gene>
    <name evidence="11" type="ORF">JWV37_03780</name>
</gene>
<dbReference type="RefSeq" id="WP_205458437.1">
    <property type="nucleotide sequence ID" value="NZ_JAFHKK010000005.1"/>
</dbReference>
<accession>A0ABS2WQJ8</accession>
<dbReference type="Pfam" id="PF00730">
    <property type="entry name" value="HhH-GPD"/>
    <property type="match status" value="1"/>
</dbReference>
<dbReference type="InterPro" id="IPR011257">
    <property type="entry name" value="DNA_glycosylase"/>
</dbReference>
<keyword evidence="3" id="KW-0479">Metal-binding</keyword>
<dbReference type="Pfam" id="PF00633">
    <property type="entry name" value="HHH"/>
    <property type="match status" value="1"/>
</dbReference>
<protein>
    <submittedName>
        <fullName evidence="11">3-methyladenine DNA glycosylase</fullName>
    </submittedName>
</protein>
<reference evidence="12" key="2">
    <citation type="submission" date="2021-02" db="EMBL/GenBank/DDBJ databases">
        <title>Sulfurospirillum tamanensis sp. nov.</title>
        <authorList>
            <person name="Merkel A.Y."/>
        </authorList>
    </citation>
    <scope>NUCLEOTIDE SEQUENCE [LARGE SCALE GENOMIC DNA]</scope>
    <source>
        <strain evidence="12">T05b</strain>
    </source>
</reference>
<feature type="domain" description="HhH-GPD" evidence="10">
    <location>
        <begin position="40"/>
        <end position="191"/>
    </location>
</feature>
<keyword evidence="7" id="KW-0411">Iron-sulfur</keyword>
<keyword evidence="5" id="KW-0378">Hydrolase</keyword>
<evidence type="ECO:0000313" key="11">
    <source>
        <dbReference type="EMBL" id="MBN2963892.1"/>
    </source>
</evidence>
<evidence type="ECO:0000259" key="10">
    <source>
        <dbReference type="SMART" id="SM00478"/>
    </source>
</evidence>
<dbReference type="Proteomes" id="UP000703590">
    <property type="component" value="Unassembled WGS sequence"/>
</dbReference>
<dbReference type="EMBL" id="JAFHKK010000005">
    <property type="protein sequence ID" value="MBN2963892.1"/>
    <property type="molecule type" value="Genomic_DNA"/>
</dbReference>
<keyword evidence="8" id="KW-0234">DNA repair</keyword>
<dbReference type="PANTHER" id="PTHR10359">
    <property type="entry name" value="A/G-SPECIFIC ADENINE GLYCOSYLASE/ENDONUCLEASE III"/>
    <property type="match status" value="1"/>
</dbReference>
<evidence type="ECO:0000256" key="7">
    <source>
        <dbReference type="ARBA" id="ARBA00023014"/>
    </source>
</evidence>
<evidence type="ECO:0000256" key="1">
    <source>
        <dbReference type="ARBA" id="ARBA00008343"/>
    </source>
</evidence>
<dbReference type="Gene3D" id="1.10.1670.10">
    <property type="entry name" value="Helix-hairpin-Helix base-excision DNA repair enzymes (C-terminal)"/>
    <property type="match status" value="1"/>
</dbReference>
<dbReference type="Gene3D" id="1.10.340.30">
    <property type="entry name" value="Hypothetical protein, domain 2"/>
    <property type="match status" value="1"/>
</dbReference>
<evidence type="ECO:0000256" key="5">
    <source>
        <dbReference type="ARBA" id="ARBA00022801"/>
    </source>
</evidence>
<organism evidence="11 12">
    <name type="scientific">Sulfurospirillum tamanense</name>
    <dbReference type="NCBI Taxonomy" id="2813362"/>
    <lineage>
        <taxon>Bacteria</taxon>
        <taxon>Pseudomonadati</taxon>
        <taxon>Campylobacterota</taxon>
        <taxon>Epsilonproteobacteria</taxon>
        <taxon>Campylobacterales</taxon>
        <taxon>Sulfurospirillaceae</taxon>
        <taxon>Sulfurospirillum</taxon>
    </lineage>
</organism>
<dbReference type="InterPro" id="IPR003265">
    <property type="entry name" value="HhH-GPD_domain"/>
</dbReference>
<dbReference type="PIRSF" id="PIRSF001435">
    <property type="entry name" value="Nth"/>
    <property type="match status" value="1"/>
</dbReference>
<dbReference type="PANTHER" id="PTHR10359:SF19">
    <property type="entry name" value="DNA REPAIR GLYCOSYLASE MJ1434-RELATED"/>
    <property type="match status" value="1"/>
</dbReference>
<sequence length="223" mass="25527">MRRSIELLGALKNAGFAATSRDPFWWPNSGTFEVVVGVVLTQQAKWERVEESLALLRKANALHVKTLAQMNEEKLKDYIRPSGCFNAKAKTLIRLSRGILEEFETFEVFAKEVSREWLLAQKGIGPESADSILCYACYKEAMVVDSYTNRLLRYYGYTFESYEMLQEWLIEGLEEAEVAKLYERTLSRVELYARFHGKIVEFCKEKVKGGEITQGVPGLSLED</sequence>
<dbReference type="NCBIfam" id="NF010494">
    <property type="entry name" value="PRK13913.1"/>
    <property type="match status" value="1"/>
</dbReference>